<evidence type="ECO:0000313" key="5">
    <source>
        <dbReference type="WBParaSite" id="HPLM_0001031701-mRNA-1"/>
    </source>
</evidence>
<keyword evidence="2" id="KW-0732">Signal</keyword>
<keyword evidence="4" id="KW-1185">Reference proteome</keyword>
<organism evidence="5">
    <name type="scientific">Haemonchus placei</name>
    <name type="common">Barber's pole worm</name>
    <dbReference type="NCBI Taxonomy" id="6290"/>
    <lineage>
        <taxon>Eukaryota</taxon>
        <taxon>Metazoa</taxon>
        <taxon>Ecdysozoa</taxon>
        <taxon>Nematoda</taxon>
        <taxon>Chromadorea</taxon>
        <taxon>Rhabditida</taxon>
        <taxon>Rhabditina</taxon>
        <taxon>Rhabditomorpha</taxon>
        <taxon>Strongyloidea</taxon>
        <taxon>Trichostrongylidae</taxon>
        <taxon>Haemonchus</taxon>
    </lineage>
</organism>
<dbReference type="AlphaFoldDB" id="A0A0N4WHF9"/>
<proteinExistence type="predicted"/>
<feature type="signal peptide" evidence="2">
    <location>
        <begin position="1"/>
        <end position="17"/>
    </location>
</feature>
<gene>
    <name evidence="3" type="ORF">HPLM_LOCUS10309</name>
</gene>
<reference evidence="5" key="1">
    <citation type="submission" date="2017-02" db="UniProtKB">
        <authorList>
            <consortium name="WormBaseParasite"/>
        </authorList>
    </citation>
    <scope>IDENTIFICATION</scope>
</reference>
<dbReference type="Proteomes" id="UP000268014">
    <property type="component" value="Unassembled WGS sequence"/>
</dbReference>
<dbReference type="WBParaSite" id="HPLM_0001031701-mRNA-1">
    <property type="protein sequence ID" value="HPLM_0001031701-mRNA-1"/>
    <property type="gene ID" value="HPLM_0001031701"/>
</dbReference>
<sequence length="149" mass="16229">MMLLLFTILHSVVFSEAEECKASEIVVKTPDSLPNDIAEVLEKQLKNELYDMGGVAAYYVGNVGSSDQYTSVCLTGKKIKNLPYCLKLTAGKGKSITLEEFRSSYEKCTGECKRPRNKANNKSIAQALGLRPDPPRLAEKAVAVPKGSA</sequence>
<accession>A0A0N4WHF9</accession>
<dbReference type="OMA" id="AYESCTD"/>
<feature type="chain" id="PRO_5043123707" evidence="2">
    <location>
        <begin position="18"/>
        <end position="149"/>
    </location>
</feature>
<reference evidence="3 4" key="2">
    <citation type="submission" date="2018-11" db="EMBL/GenBank/DDBJ databases">
        <authorList>
            <consortium name="Pathogen Informatics"/>
        </authorList>
    </citation>
    <scope>NUCLEOTIDE SEQUENCE [LARGE SCALE GENOMIC DNA]</scope>
    <source>
        <strain evidence="3 4">MHpl1</strain>
    </source>
</reference>
<feature type="region of interest" description="Disordered" evidence="1">
    <location>
        <begin position="111"/>
        <end position="130"/>
    </location>
</feature>
<dbReference type="EMBL" id="UZAF01017260">
    <property type="protein sequence ID" value="VDO39778.1"/>
    <property type="molecule type" value="Genomic_DNA"/>
</dbReference>
<evidence type="ECO:0000313" key="3">
    <source>
        <dbReference type="EMBL" id="VDO39778.1"/>
    </source>
</evidence>
<name>A0A0N4WHF9_HAEPC</name>
<evidence type="ECO:0000256" key="2">
    <source>
        <dbReference type="SAM" id="SignalP"/>
    </source>
</evidence>
<evidence type="ECO:0000256" key="1">
    <source>
        <dbReference type="SAM" id="MobiDB-lite"/>
    </source>
</evidence>
<evidence type="ECO:0000313" key="4">
    <source>
        <dbReference type="Proteomes" id="UP000268014"/>
    </source>
</evidence>
<protein>
    <submittedName>
        <fullName evidence="5">Secreted protein</fullName>
    </submittedName>
</protein>